<reference evidence="1 2" key="1">
    <citation type="journal article" date="2018" name="Sci. Rep.">
        <title>Characterisation of pathogen-specific regions and novel effector candidates in Fusarium oxysporum f. sp. cepae.</title>
        <authorList>
            <person name="Armitage A.D."/>
            <person name="Taylor A."/>
            <person name="Sobczyk M.K."/>
            <person name="Baxter L."/>
            <person name="Greenfield B.P."/>
            <person name="Bates H.J."/>
            <person name="Wilson F."/>
            <person name="Jackson A.C."/>
            <person name="Ott S."/>
            <person name="Harrison R.J."/>
            <person name="Clarkson J.P."/>
        </authorList>
    </citation>
    <scope>NUCLEOTIDE SEQUENCE [LARGE SCALE GENOMIC DNA]</scope>
    <source>
        <strain evidence="1 2">Fo_A13</strain>
    </source>
</reference>
<proteinExistence type="predicted"/>
<gene>
    <name evidence="1" type="ORF">BFJ69_g15512</name>
</gene>
<organism evidence="1 2">
    <name type="scientific">Fusarium oxysporum</name>
    <name type="common">Fusarium vascular wilt</name>
    <dbReference type="NCBI Taxonomy" id="5507"/>
    <lineage>
        <taxon>Eukaryota</taxon>
        <taxon>Fungi</taxon>
        <taxon>Dikarya</taxon>
        <taxon>Ascomycota</taxon>
        <taxon>Pezizomycotina</taxon>
        <taxon>Sordariomycetes</taxon>
        <taxon>Hypocreomycetidae</taxon>
        <taxon>Hypocreales</taxon>
        <taxon>Nectriaceae</taxon>
        <taxon>Fusarium</taxon>
        <taxon>Fusarium oxysporum species complex</taxon>
    </lineage>
</organism>
<evidence type="ECO:0000313" key="2">
    <source>
        <dbReference type="Proteomes" id="UP000285084"/>
    </source>
</evidence>
<accession>A0A420ME16</accession>
<dbReference type="Proteomes" id="UP000285084">
    <property type="component" value="Unassembled WGS sequence"/>
</dbReference>
<sequence length="165" mass="19123">MLTIAVDSELLERYVVRGDAVQISELESKVKGVKGTVEAAFVGLLEVKYNNERKLEEVVFPHGSAKEFLLDTVEGWNLWQPYDISREEVWTRHFKSLMADGRFYSEDPDSSLSHGVVIRDLLIDTFKWEEEKAISPDIIISFLEIARVCFFRGHLHHYHENNLLK</sequence>
<dbReference type="VEuPathDB" id="FungiDB:FOXG_17032"/>
<comment type="caution">
    <text evidence="1">The sequence shown here is derived from an EMBL/GenBank/DDBJ whole genome shotgun (WGS) entry which is preliminary data.</text>
</comment>
<dbReference type="EMBL" id="MRCX01000305">
    <property type="protein sequence ID" value="RKK66309.1"/>
    <property type="molecule type" value="Genomic_DNA"/>
</dbReference>
<evidence type="ECO:0000313" key="1">
    <source>
        <dbReference type="EMBL" id="RKK66309.1"/>
    </source>
</evidence>
<dbReference type="AlphaFoldDB" id="A0A420ME16"/>
<protein>
    <submittedName>
        <fullName evidence="1">Uncharacterized protein</fullName>
    </submittedName>
</protein>
<name>A0A420ME16_FUSOX</name>